<dbReference type="SUPFAM" id="SSF53474">
    <property type="entry name" value="alpha/beta-Hydrolases"/>
    <property type="match status" value="1"/>
</dbReference>
<dbReference type="AlphaFoldDB" id="A0A6A6CDF3"/>
<feature type="signal peptide" evidence="1">
    <location>
        <begin position="1"/>
        <end position="20"/>
    </location>
</feature>
<dbReference type="InterPro" id="IPR029058">
    <property type="entry name" value="AB_hydrolase_fold"/>
</dbReference>
<feature type="chain" id="PRO_5025551358" description="Carboxylesterase type B domain-containing protein" evidence="1">
    <location>
        <begin position="21"/>
        <end position="548"/>
    </location>
</feature>
<evidence type="ECO:0000313" key="4">
    <source>
        <dbReference type="Proteomes" id="UP000799537"/>
    </source>
</evidence>
<protein>
    <recommendedName>
        <fullName evidence="2">Carboxylesterase type B domain-containing protein</fullName>
    </recommendedName>
</protein>
<dbReference type="Pfam" id="PF00135">
    <property type="entry name" value="COesterase"/>
    <property type="match status" value="1"/>
</dbReference>
<reference evidence="3" key="1">
    <citation type="journal article" date="2020" name="Stud. Mycol.">
        <title>101 Dothideomycetes genomes: a test case for predicting lifestyles and emergence of pathogens.</title>
        <authorList>
            <person name="Haridas S."/>
            <person name="Albert R."/>
            <person name="Binder M."/>
            <person name="Bloem J."/>
            <person name="Labutti K."/>
            <person name="Salamov A."/>
            <person name="Andreopoulos B."/>
            <person name="Baker S."/>
            <person name="Barry K."/>
            <person name="Bills G."/>
            <person name="Bluhm B."/>
            <person name="Cannon C."/>
            <person name="Castanera R."/>
            <person name="Culley D."/>
            <person name="Daum C."/>
            <person name="Ezra D."/>
            <person name="Gonzalez J."/>
            <person name="Henrissat B."/>
            <person name="Kuo A."/>
            <person name="Liang C."/>
            <person name="Lipzen A."/>
            <person name="Lutzoni F."/>
            <person name="Magnuson J."/>
            <person name="Mondo S."/>
            <person name="Nolan M."/>
            <person name="Ohm R."/>
            <person name="Pangilinan J."/>
            <person name="Park H.-J."/>
            <person name="Ramirez L."/>
            <person name="Alfaro M."/>
            <person name="Sun H."/>
            <person name="Tritt A."/>
            <person name="Yoshinaga Y."/>
            <person name="Zwiers L.-H."/>
            <person name="Turgeon B."/>
            <person name="Goodwin S."/>
            <person name="Spatafora J."/>
            <person name="Crous P."/>
            <person name="Grigoriev I."/>
        </authorList>
    </citation>
    <scope>NUCLEOTIDE SEQUENCE</scope>
    <source>
        <strain evidence="3">ATCC 36951</strain>
    </source>
</reference>
<sequence length="548" mass="59478">MKIALHGTSALACIVQLAAAKAIPASQRYGSHNDTNGLPVVDLGYVKQRASAYNATGKYYNFTNIAFAQPPLGDLRFAAPQPPKHIAGVQDGNEKINPTCPQAYPIWLAEASQQVSSVPRSPYETEDCLYLDVLVPEKVYQKRHDRAALTPVVVCIYGGGFVIGSKTQNGDGPGLIARSLENPDAQGIIFVGTFGFLGGSDFEKQGGKSNAGLLDQRAALEWVQQNIQKFGGDPNRVTAMGESGGASSIGQHLVAGRNNLFDTCKTPFQQAIFQSPDEASPDFGSNAVFNDRFHTFLKDLGVNSLKEAQALDFDKVYNVNNVTIAKYPSGFFTTFTLVNDGGYVVGNIHQGSAAGRYDPNVKIMTSQVADEGYLFAVTLNPPPGASNFSFPALVKELLPSATQSDVDYISNDLYALSRFGGDEMNRTDAFQGEVQLLCNAYGLQEAYNNEGYSYKFSVPPAIHTSDIVYTLYNGHNDQSGSLNGTVAEDLQRYLTQFVMTGDPNRSGLLPMPLSGPGANLLQFNVTGYDYVTELDVKERCECWESYHW</sequence>
<dbReference type="RefSeq" id="XP_033665642.1">
    <property type="nucleotide sequence ID" value="XM_033807562.1"/>
</dbReference>
<dbReference type="InterPro" id="IPR002018">
    <property type="entry name" value="CarbesteraseB"/>
</dbReference>
<dbReference type="OrthoDB" id="408631at2759"/>
<dbReference type="Gene3D" id="3.40.50.1820">
    <property type="entry name" value="alpha/beta hydrolase"/>
    <property type="match status" value="1"/>
</dbReference>
<dbReference type="GeneID" id="54560834"/>
<feature type="domain" description="Carboxylesterase type B" evidence="2">
    <location>
        <begin position="50"/>
        <end position="505"/>
    </location>
</feature>
<dbReference type="InterPro" id="IPR019819">
    <property type="entry name" value="Carboxylesterase_B_CS"/>
</dbReference>
<keyword evidence="4" id="KW-1185">Reference proteome</keyword>
<gene>
    <name evidence="3" type="ORF">M409DRAFT_25147</name>
</gene>
<dbReference type="InterPro" id="IPR050309">
    <property type="entry name" value="Type-B_Carboxylest/Lipase"/>
</dbReference>
<dbReference type="PANTHER" id="PTHR11559">
    <property type="entry name" value="CARBOXYLESTERASE"/>
    <property type="match status" value="1"/>
</dbReference>
<proteinExistence type="predicted"/>
<dbReference type="PROSITE" id="PS00941">
    <property type="entry name" value="CARBOXYLESTERASE_B_2"/>
    <property type="match status" value="1"/>
</dbReference>
<evidence type="ECO:0000256" key="1">
    <source>
        <dbReference type="SAM" id="SignalP"/>
    </source>
</evidence>
<accession>A0A6A6CDF3</accession>
<dbReference type="Proteomes" id="UP000799537">
    <property type="component" value="Unassembled WGS sequence"/>
</dbReference>
<evidence type="ECO:0000259" key="2">
    <source>
        <dbReference type="Pfam" id="PF00135"/>
    </source>
</evidence>
<name>A0A6A6CDF3_ZASCE</name>
<dbReference type="EMBL" id="ML993603">
    <property type="protein sequence ID" value="KAF2164753.1"/>
    <property type="molecule type" value="Genomic_DNA"/>
</dbReference>
<evidence type="ECO:0000313" key="3">
    <source>
        <dbReference type="EMBL" id="KAF2164753.1"/>
    </source>
</evidence>
<keyword evidence="1" id="KW-0732">Signal</keyword>
<organism evidence="3 4">
    <name type="scientific">Zasmidium cellare ATCC 36951</name>
    <dbReference type="NCBI Taxonomy" id="1080233"/>
    <lineage>
        <taxon>Eukaryota</taxon>
        <taxon>Fungi</taxon>
        <taxon>Dikarya</taxon>
        <taxon>Ascomycota</taxon>
        <taxon>Pezizomycotina</taxon>
        <taxon>Dothideomycetes</taxon>
        <taxon>Dothideomycetidae</taxon>
        <taxon>Mycosphaerellales</taxon>
        <taxon>Mycosphaerellaceae</taxon>
        <taxon>Zasmidium</taxon>
    </lineage>
</organism>